<feature type="region of interest" description="Disordered" evidence="1">
    <location>
        <begin position="36"/>
        <end position="75"/>
    </location>
</feature>
<proteinExistence type="predicted"/>
<dbReference type="EMBL" id="CP073633">
    <property type="protein sequence ID" value="WHQ68049.1"/>
    <property type="molecule type" value="Genomic_DNA"/>
</dbReference>
<evidence type="ECO:0000313" key="3">
    <source>
        <dbReference type="EMBL" id="WHQ68049.1"/>
    </source>
</evidence>
<dbReference type="Proteomes" id="UP000180215">
    <property type="component" value="Unassembled WGS sequence"/>
</dbReference>
<dbReference type="AlphaFoldDB" id="A0A1S1P861"/>
<protein>
    <submittedName>
        <fullName evidence="2">Uncharacterized protein</fullName>
    </submittedName>
</protein>
<dbReference type="Proteomes" id="UP001223720">
    <property type="component" value="Chromosome"/>
</dbReference>
<evidence type="ECO:0000256" key="1">
    <source>
        <dbReference type="SAM" id="MobiDB-lite"/>
    </source>
</evidence>
<evidence type="ECO:0000313" key="2">
    <source>
        <dbReference type="EMBL" id="OHV17389.1"/>
    </source>
</evidence>
<evidence type="ECO:0000313" key="4">
    <source>
        <dbReference type="Proteomes" id="UP000180215"/>
    </source>
</evidence>
<dbReference type="RefSeq" id="WP_012254349.1">
    <property type="nucleotide sequence ID" value="NZ_JALJXG010000001.1"/>
</dbReference>
<gene>
    <name evidence="2" type="ORF">BK022_05805</name>
    <name evidence="3" type="ORF">KEC54_16840</name>
</gene>
<accession>A0A1S1P861</accession>
<organism evidence="2 4">
    <name type="scientific">Methylorubrum extorquens</name>
    <name type="common">Methylobacterium dichloromethanicum</name>
    <name type="synonym">Methylobacterium extorquens</name>
    <dbReference type="NCBI Taxonomy" id="408"/>
    <lineage>
        <taxon>Bacteria</taxon>
        <taxon>Pseudomonadati</taxon>
        <taxon>Pseudomonadota</taxon>
        <taxon>Alphaproteobacteria</taxon>
        <taxon>Hyphomicrobiales</taxon>
        <taxon>Methylobacteriaceae</taxon>
        <taxon>Methylorubrum</taxon>
    </lineage>
</organism>
<dbReference type="EMBL" id="MNAO01000041">
    <property type="protein sequence ID" value="OHV17389.1"/>
    <property type="molecule type" value="Genomic_DNA"/>
</dbReference>
<reference evidence="2 4" key="1">
    <citation type="submission" date="2016-10" db="EMBL/GenBank/DDBJ databases">
        <title>Draft genome sequence of Methylobacterium extorquens CP3, a seed endophyte of Crotalaria pumila with plant growth-promoting and metal tolerance properties.</title>
        <authorList>
            <person name="Sanchez-Lopez A.S."/>
            <person name="Van Hamme J.D."/>
            <person name="Thijs S."/>
            <person name="Mcammond B.M."/>
            <person name="Stevens V."/>
            <person name="Gonzalez-Chavez M.D.C."/>
            <person name="Vangronsveld J."/>
        </authorList>
    </citation>
    <scope>NUCLEOTIDE SEQUENCE [LARGE SCALE GENOMIC DNA]</scope>
    <source>
        <strain evidence="2 4">CP3</strain>
    </source>
</reference>
<sequence length="75" mass="8353">MVRNGAVHPRWVLRRDERRTGRYNGDKVVRWIARPTLMKGRKKGSADADAEDGTGSYAPPSRPNGYGGLRLVSDT</sequence>
<name>A0A1S1P861_METEX</name>
<reference evidence="3" key="2">
    <citation type="journal article" date="2022" name="Biotechnol. Bioprocess Eng.">
        <title>Pan-genome Analysis Reveals Comparative Genomic Features of Central Metabolic Pathways in Methylorubrum extorquens.</title>
        <authorList>
            <person name="Lee G.M."/>
            <person name="Scott-Nevros Z.K."/>
            <person name="Lee S.-M."/>
            <person name="Kim D."/>
        </authorList>
    </citation>
    <scope>NUCLEOTIDE SEQUENCE</scope>
    <source>
        <strain evidence="3">ATCC 55366</strain>
    </source>
</reference>